<dbReference type="SUPFAM" id="SSF52540">
    <property type="entry name" value="P-loop containing nucleoside triphosphate hydrolases"/>
    <property type="match status" value="2"/>
</dbReference>
<keyword evidence="7" id="KW-0228">DNA excision</keyword>
<keyword evidence="11" id="KW-0267">Excision nuclease</keyword>
<dbReference type="Gene3D" id="1.10.8.280">
    <property type="entry name" value="ABC transporter ATPase domain-like"/>
    <property type="match status" value="1"/>
</dbReference>
<evidence type="ECO:0000259" key="15">
    <source>
        <dbReference type="Pfam" id="PF17760"/>
    </source>
</evidence>
<evidence type="ECO:0000256" key="4">
    <source>
        <dbReference type="ARBA" id="ARBA00022737"/>
    </source>
</evidence>
<keyword evidence="12" id="KW-0238">DNA-binding</keyword>
<evidence type="ECO:0000256" key="10">
    <source>
        <dbReference type="ARBA" id="ARBA00022840"/>
    </source>
</evidence>
<keyword evidence="8" id="KW-0863">Zinc-finger</keyword>
<evidence type="ECO:0000256" key="11">
    <source>
        <dbReference type="ARBA" id="ARBA00022881"/>
    </source>
</evidence>
<feature type="domain" description="UvrA interaction" evidence="15">
    <location>
        <begin position="132"/>
        <end position="237"/>
    </location>
</feature>
<accession>A0A3B1DHI3</accession>
<dbReference type="GO" id="GO:0016887">
    <property type="term" value="F:ATP hydrolysis activity"/>
    <property type="evidence" value="ECO:0007669"/>
    <property type="project" value="InterPro"/>
</dbReference>
<dbReference type="GO" id="GO:0004518">
    <property type="term" value="F:nuclease activity"/>
    <property type="evidence" value="ECO:0007669"/>
    <property type="project" value="UniProtKB-KW"/>
</dbReference>
<evidence type="ECO:0000256" key="7">
    <source>
        <dbReference type="ARBA" id="ARBA00022769"/>
    </source>
</evidence>
<dbReference type="AlphaFoldDB" id="A0A3B1DHI3"/>
<feature type="domain" description="UvrA DNA-binding" evidence="14">
    <location>
        <begin position="301"/>
        <end position="418"/>
    </location>
</feature>
<gene>
    <name evidence="16" type="ORF">MNBD_PLANCTO02-1506</name>
</gene>
<dbReference type="GO" id="GO:0005737">
    <property type="term" value="C:cytoplasm"/>
    <property type="evidence" value="ECO:0007669"/>
    <property type="project" value="UniProtKB-SubCell"/>
</dbReference>
<organism evidence="16">
    <name type="scientific">hydrothermal vent metagenome</name>
    <dbReference type="NCBI Taxonomy" id="652676"/>
    <lineage>
        <taxon>unclassified sequences</taxon>
        <taxon>metagenomes</taxon>
        <taxon>ecological metagenomes</taxon>
    </lineage>
</organism>
<dbReference type="EMBL" id="UOGL01000593">
    <property type="protein sequence ID" value="VAX41859.1"/>
    <property type="molecule type" value="Genomic_DNA"/>
</dbReference>
<evidence type="ECO:0000256" key="5">
    <source>
        <dbReference type="ARBA" id="ARBA00022741"/>
    </source>
</evidence>
<dbReference type="InterPro" id="IPR041552">
    <property type="entry name" value="UvrA_DNA-bd"/>
</dbReference>
<dbReference type="InterPro" id="IPR041102">
    <property type="entry name" value="UvrA_inter"/>
</dbReference>
<dbReference type="GO" id="GO:0009380">
    <property type="term" value="C:excinuclease repair complex"/>
    <property type="evidence" value="ECO:0007669"/>
    <property type="project" value="InterPro"/>
</dbReference>
<dbReference type="FunFam" id="3.40.50.300:FF:000028">
    <property type="entry name" value="UvrABC system protein A"/>
    <property type="match status" value="1"/>
</dbReference>
<dbReference type="GO" id="GO:0008270">
    <property type="term" value="F:zinc ion binding"/>
    <property type="evidence" value="ECO:0007669"/>
    <property type="project" value="UniProtKB-KW"/>
</dbReference>
<evidence type="ECO:0000259" key="14">
    <source>
        <dbReference type="Pfam" id="PF17755"/>
    </source>
</evidence>
<keyword evidence="6" id="KW-0227">DNA damage</keyword>
<feature type="non-terminal residue" evidence="16">
    <location>
        <position position="872"/>
    </location>
</feature>
<evidence type="ECO:0000256" key="1">
    <source>
        <dbReference type="ARBA" id="ARBA00004496"/>
    </source>
</evidence>
<dbReference type="Pfam" id="PF17755">
    <property type="entry name" value="UvrA_DNA-bind"/>
    <property type="match status" value="1"/>
</dbReference>
<comment type="subcellular location">
    <subcellularLocation>
        <location evidence="1">Cytoplasm</location>
    </subcellularLocation>
</comment>
<dbReference type="Gene3D" id="3.30.1490.20">
    <property type="entry name" value="ATP-grasp fold, A domain"/>
    <property type="match status" value="1"/>
</dbReference>
<keyword evidence="2" id="KW-0963">Cytoplasm</keyword>
<dbReference type="GO" id="GO:0006289">
    <property type="term" value="P:nucleotide-excision repair"/>
    <property type="evidence" value="ECO:0007669"/>
    <property type="project" value="InterPro"/>
</dbReference>
<evidence type="ECO:0000256" key="3">
    <source>
        <dbReference type="ARBA" id="ARBA00022723"/>
    </source>
</evidence>
<dbReference type="PANTHER" id="PTHR43152:SF3">
    <property type="entry name" value="UVRABC SYSTEM PROTEIN A"/>
    <property type="match status" value="1"/>
</dbReference>
<keyword evidence="13" id="KW-0234">DNA repair</keyword>
<dbReference type="GO" id="GO:0005524">
    <property type="term" value="F:ATP binding"/>
    <property type="evidence" value="ECO:0007669"/>
    <property type="project" value="UniProtKB-KW"/>
</dbReference>
<reference evidence="16" key="1">
    <citation type="submission" date="2018-06" db="EMBL/GenBank/DDBJ databases">
        <authorList>
            <person name="Zhirakovskaya E."/>
        </authorList>
    </citation>
    <scope>NUCLEOTIDE SEQUENCE</scope>
</reference>
<dbReference type="InterPro" id="IPR027417">
    <property type="entry name" value="P-loop_NTPase"/>
</dbReference>
<evidence type="ECO:0000256" key="8">
    <source>
        <dbReference type="ARBA" id="ARBA00022771"/>
    </source>
</evidence>
<name>A0A3B1DHI3_9ZZZZ</name>
<evidence type="ECO:0000256" key="12">
    <source>
        <dbReference type="ARBA" id="ARBA00023125"/>
    </source>
</evidence>
<dbReference type="Gene3D" id="3.40.50.300">
    <property type="entry name" value="P-loop containing nucleotide triphosphate hydrolases"/>
    <property type="match status" value="2"/>
</dbReference>
<evidence type="ECO:0000256" key="9">
    <source>
        <dbReference type="ARBA" id="ARBA00022833"/>
    </source>
</evidence>
<evidence type="ECO:0000256" key="6">
    <source>
        <dbReference type="ARBA" id="ARBA00022763"/>
    </source>
</evidence>
<dbReference type="PANTHER" id="PTHR43152">
    <property type="entry name" value="UVRABC SYSTEM PROTEIN A"/>
    <property type="match status" value="1"/>
</dbReference>
<keyword evidence="5" id="KW-0547">Nucleotide-binding</keyword>
<dbReference type="Gene3D" id="1.20.1580.10">
    <property type="entry name" value="ABC transporter ATPase like domain"/>
    <property type="match status" value="2"/>
</dbReference>
<evidence type="ECO:0000256" key="2">
    <source>
        <dbReference type="ARBA" id="ARBA00022490"/>
    </source>
</evidence>
<evidence type="ECO:0000313" key="16">
    <source>
        <dbReference type="EMBL" id="VAX41859.1"/>
    </source>
</evidence>
<dbReference type="InterPro" id="IPR013815">
    <property type="entry name" value="ATP_grasp_subdomain_1"/>
</dbReference>
<sequence>MASTSITIRGAREHNLQSVDLTLPRNQLICMTGVSGSGKSSLAFDTLYAEGQRRYVESLSSYARQFLGQMPKPEVDSINGLAPSISIQQKTSGRNPRSTVGTITEIYDYLRVLFARVGQGYCENCGEEITAQSRENIAEALLQIEEGKRYQILAPLIHQQKGEYRDLFEDLLKQGFLRARVDGKIVQLDEDQQLDRQMRHNIEVVVDRLVAGKTSRQRLFEAVETASKLSGGTLLVVDVPTRDDPASSKPPAEKLYSTKYACTQCHIGYEQPSPQLFSFNSPLGMCPECNGLGMRHDFCLDELIPDESLTIKKGAIELMGKWRSNGRWKRHIYDGVARAIEQDLKMTKDDLFTIPWGKLPELAQHQFLYGTGDRNITFSWRHSGGVWKHGGTWEGIIPELLESYRKSKNPMRRKQLEKYMQMSDCTTCNGSRLNTQAQHVRIATTSKSYIKQQKKKEKQSKKEKTTFNSSLSLSLPDVCGLSILDAANFFESLDLNKTKQFIAEEALKEIRGRLGFLLRCGLDYLALDRTAPTLSGGETQRIRLAGQIGCGLVGVVYILDEPSIGLHPRDNSLLLESLCDLRDQGNTVIVVEHDEETMRAADHIVDFGPGPGVRGGEVVATGSLAEIKKAKRSLTGQYLSGKMSIPIPKESRKPSKNKLVIKGAQHNNLKNVDVDIPLGQLICVTGVSGSGKSSLVNDILWQVLNRDVNRGNGNPGKHTRINGLQHLDKAIDIDQSPIGRTPRSNPATYVKLFDHIRKLFTQLPESKIRGYKPGRFSFNVTEGRCEACEGHGSNKLEMDFLADIWVKCAVCEGRRFNHETLEVKFKGASIADVLQMDVQQALEHFENIPKIVKLLQALHDVGLDYLKLGQPS</sequence>
<keyword evidence="3" id="KW-0479">Metal-binding</keyword>
<dbReference type="GO" id="GO:0003677">
    <property type="term" value="F:DNA binding"/>
    <property type="evidence" value="ECO:0007669"/>
    <property type="project" value="UniProtKB-KW"/>
</dbReference>
<keyword evidence="4" id="KW-0677">Repeat</keyword>
<keyword evidence="9" id="KW-0862">Zinc</keyword>
<dbReference type="NCBIfam" id="TIGR00630">
    <property type="entry name" value="uvra"/>
    <property type="match status" value="1"/>
</dbReference>
<dbReference type="Pfam" id="PF17760">
    <property type="entry name" value="UvrA_inter"/>
    <property type="match status" value="1"/>
</dbReference>
<proteinExistence type="predicted"/>
<keyword evidence="10" id="KW-0067">ATP-binding</keyword>
<protein>
    <submittedName>
        <fullName evidence="16">Excinuclease ABC subunit A</fullName>
    </submittedName>
</protein>
<evidence type="ECO:0000256" key="13">
    <source>
        <dbReference type="ARBA" id="ARBA00023204"/>
    </source>
</evidence>
<dbReference type="InterPro" id="IPR004602">
    <property type="entry name" value="UvrA"/>
</dbReference>